<keyword evidence="10" id="KW-1185">Reference proteome</keyword>
<dbReference type="InterPro" id="IPR045621">
    <property type="entry name" value="BPD_transp_1_N"/>
</dbReference>
<dbReference type="PANTHER" id="PTHR30465:SF93">
    <property type="entry name" value="OLIGOPEPTIDE TRANSPORT SYSTEM PERMEASE PROTEIN OPPB"/>
    <property type="match status" value="1"/>
</dbReference>
<keyword evidence="6 7" id="KW-0472">Membrane</keyword>
<evidence type="ECO:0000256" key="5">
    <source>
        <dbReference type="ARBA" id="ARBA00022989"/>
    </source>
</evidence>
<evidence type="ECO:0000256" key="1">
    <source>
        <dbReference type="ARBA" id="ARBA00004651"/>
    </source>
</evidence>
<dbReference type="PROSITE" id="PS50928">
    <property type="entry name" value="ABC_TM1"/>
    <property type="match status" value="1"/>
</dbReference>
<dbReference type="PANTHER" id="PTHR30465">
    <property type="entry name" value="INNER MEMBRANE ABC TRANSPORTER"/>
    <property type="match status" value="1"/>
</dbReference>
<evidence type="ECO:0000256" key="2">
    <source>
        <dbReference type="ARBA" id="ARBA00022448"/>
    </source>
</evidence>
<dbReference type="Pfam" id="PF19300">
    <property type="entry name" value="BPD_transp_1_N"/>
    <property type="match status" value="1"/>
</dbReference>
<dbReference type="EMBL" id="RHHR01000008">
    <property type="protein sequence ID" value="RNB76148.1"/>
    <property type="molecule type" value="Genomic_DNA"/>
</dbReference>
<evidence type="ECO:0000313" key="9">
    <source>
        <dbReference type="EMBL" id="RNB76148.1"/>
    </source>
</evidence>
<comment type="similarity">
    <text evidence="7">Belongs to the binding-protein-dependent transport system permease family.</text>
</comment>
<dbReference type="RefSeq" id="WP_122907811.1">
    <property type="nucleotide sequence ID" value="NZ_CBCSBE010000002.1"/>
</dbReference>
<evidence type="ECO:0000259" key="8">
    <source>
        <dbReference type="PROSITE" id="PS50928"/>
    </source>
</evidence>
<keyword evidence="4 7" id="KW-0812">Transmembrane</keyword>
<dbReference type="InterPro" id="IPR000515">
    <property type="entry name" value="MetI-like"/>
</dbReference>
<comment type="caution">
    <text evidence="9">The sequence shown here is derived from an EMBL/GenBank/DDBJ whole genome shotgun (WGS) entry which is preliminary data.</text>
</comment>
<keyword evidence="2 7" id="KW-0813">Transport</keyword>
<feature type="transmembrane region" description="Helical" evidence="7">
    <location>
        <begin position="274"/>
        <end position="300"/>
    </location>
</feature>
<dbReference type="InterPro" id="IPR035906">
    <property type="entry name" value="MetI-like_sf"/>
</dbReference>
<dbReference type="Pfam" id="PF00528">
    <property type="entry name" value="BPD_transp_1"/>
    <property type="match status" value="1"/>
</dbReference>
<reference evidence="9 10" key="1">
    <citation type="submission" date="2018-10" db="EMBL/GenBank/DDBJ databases">
        <title>Phylogenomics of Brevibacillus.</title>
        <authorList>
            <person name="Dunlap C."/>
        </authorList>
    </citation>
    <scope>NUCLEOTIDE SEQUENCE [LARGE SCALE GENOMIC DNA]</scope>
    <source>
        <strain evidence="9 10">JCM 12215</strain>
    </source>
</reference>
<evidence type="ECO:0000256" key="6">
    <source>
        <dbReference type="ARBA" id="ARBA00023136"/>
    </source>
</evidence>
<feature type="transmembrane region" description="Helical" evidence="7">
    <location>
        <begin position="171"/>
        <end position="193"/>
    </location>
</feature>
<keyword evidence="5 7" id="KW-1133">Transmembrane helix</keyword>
<sequence>MGRYIIKRIIAGLITMFVLTTVTFFLMHAIPGGPFSPAEERKVPKAVMEKVQEKYGLNDPVHIQYVNYLKNLAQGDFGISFKQTSVTVNELIEQGFPVSAKVGLIAIIVALLVGIPLGITSAIKRGKWADWLSMIIATVGISIPNFVLSVLLLFLFAVVLKILPTFGLTSWQHYILPVTCLAFSPIAYIARLMRSSMLEVMRYDYIRTARAKGVHELQVICKHALKNAIIPIVTYLGPLVAILLTGSFVIERIFSIPGIGRDFVSSISDRDYSVILGMTVFFGAFIVICNIIVDILYAVIDRRIKIDE</sequence>
<protein>
    <submittedName>
        <fullName evidence="9">ABC transporter permease</fullName>
    </submittedName>
</protein>
<feature type="domain" description="ABC transmembrane type-1" evidence="8">
    <location>
        <begin position="96"/>
        <end position="297"/>
    </location>
</feature>
<name>A0A3M8CKL7_9BACL</name>
<feature type="transmembrane region" description="Helical" evidence="7">
    <location>
        <begin position="232"/>
        <end position="254"/>
    </location>
</feature>
<dbReference type="Proteomes" id="UP000282028">
    <property type="component" value="Unassembled WGS sequence"/>
</dbReference>
<feature type="transmembrane region" description="Helical" evidence="7">
    <location>
        <begin position="9"/>
        <end position="30"/>
    </location>
</feature>
<evidence type="ECO:0000313" key="10">
    <source>
        <dbReference type="Proteomes" id="UP000282028"/>
    </source>
</evidence>
<comment type="subcellular location">
    <subcellularLocation>
        <location evidence="1 7">Cell membrane</location>
        <topology evidence="1 7">Multi-pass membrane protein</topology>
    </subcellularLocation>
</comment>
<keyword evidence="3" id="KW-1003">Cell membrane</keyword>
<dbReference type="Gene3D" id="1.10.3720.10">
    <property type="entry name" value="MetI-like"/>
    <property type="match status" value="1"/>
</dbReference>
<feature type="transmembrane region" description="Helical" evidence="7">
    <location>
        <begin position="131"/>
        <end position="159"/>
    </location>
</feature>
<feature type="transmembrane region" description="Helical" evidence="7">
    <location>
        <begin position="98"/>
        <end position="119"/>
    </location>
</feature>
<dbReference type="CDD" id="cd06261">
    <property type="entry name" value="TM_PBP2"/>
    <property type="match status" value="1"/>
</dbReference>
<evidence type="ECO:0000256" key="7">
    <source>
        <dbReference type="RuleBase" id="RU363032"/>
    </source>
</evidence>
<evidence type="ECO:0000256" key="3">
    <source>
        <dbReference type="ARBA" id="ARBA00022475"/>
    </source>
</evidence>
<dbReference type="GO" id="GO:0055085">
    <property type="term" value="P:transmembrane transport"/>
    <property type="evidence" value="ECO:0007669"/>
    <property type="project" value="InterPro"/>
</dbReference>
<proteinExistence type="inferred from homology"/>
<evidence type="ECO:0000256" key="4">
    <source>
        <dbReference type="ARBA" id="ARBA00022692"/>
    </source>
</evidence>
<dbReference type="OrthoDB" id="24153at2"/>
<accession>A0A3M8CKL7</accession>
<organism evidence="9 10">
    <name type="scientific">Brevibacillus invocatus</name>
    <dbReference type="NCBI Taxonomy" id="173959"/>
    <lineage>
        <taxon>Bacteria</taxon>
        <taxon>Bacillati</taxon>
        <taxon>Bacillota</taxon>
        <taxon>Bacilli</taxon>
        <taxon>Bacillales</taxon>
        <taxon>Paenibacillaceae</taxon>
        <taxon>Brevibacillus</taxon>
    </lineage>
</organism>
<gene>
    <name evidence="9" type="ORF">EDM52_04350</name>
</gene>
<dbReference type="AlphaFoldDB" id="A0A3M8CKL7"/>
<dbReference type="GO" id="GO:0005886">
    <property type="term" value="C:plasma membrane"/>
    <property type="evidence" value="ECO:0007669"/>
    <property type="project" value="UniProtKB-SubCell"/>
</dbReference>
<dbReference type="SUPFAM" id="SSF161098">
    <property type="entry name" value="MetI-like"/>
    <property type="match status" value="1"/>
</dbReference>